<evidence type="ECO:0000256" key="3">
    <source>
        <dbReference type="ARBA" id="ARBA00022723"/>
    </source>
</evidence>
<evidence type="ECO:0000313" key="7">
    <source>
        <dbReference type="EMBL" id="AEF81551.1"/>
    </source>
</evidence>
<dbReference type="RefSeq" id="WP_015713147.1">
    <property type="nucleotide sequence ID" value="NC_015577.1"/>
</dbReference>
<dbReference type="GO" id="GO:0016787">
    <property type="term" value="F:hydrolase activity"/>
    <property type="evidence" value="ECO:0007669"/>
    <property type="project" value="UniProtKB-KW"/>
</dbReference>
<evidence type="ECO:0000313" key="8">
    <source>
        <dbReference type="Proteomes" id="UP000009222"/>
    </source>
</evidence>
<dbReference type="AlphaFoldDB" id="F5YGF2"/>
<accession>F5YGF2</accession>
<organism evidence="7 8">
    <name type="scientific">Leadbettera azotonutricia (strain ATCC BAA-888 / DSM 13862 / ZAS-9)</name>
    <name type="common">Treponema azotonutricium</name>
    <dbReference type="NCBI Taxonomy" id="545695"/>
    <lineage>
        <taxon>Bacteria</taxon>
        <taxon>Pseudomonadati</taxon>
        <taxon>Spirochaetota</taxon>
        <taxon>Spirochaetia</taxon>
        <taxon>Spirochaetales</taxon>
        <taxon>Breznakiellaceae</taxon>
        <taxon>Leadbettera</taxon>
    </lineage>
</organism>
<evidence type="ECO:0000259" key="6">
    <source>
        <dbReference type="Pfam" id="PF01850"/>
    </source>
</evidence>
<dbReference type="OrthoDB" id="9811788at2"/>
<dbReference type="Gene3D" id="3.40.50.1010">
    <property type="entry name" value="5'-nuclease"/>
    <property type="match status" value="1"/>
</dbReference>
<dbReference type="HOGENOM" id="CLU_118482_1_2_12"/>
<keyword evidence="1" id="KW-1277">Toxin-antitoxin system</keyword>
<dbReference type="EMBL" id="CP001841">
    <property type="protein sequence ID" value="AEF81551.1"/>
    <property type="molecule type" value="Genomic_DNA"/>
</dbReference>
<evidence type="ECO:0000256" key="4">
    <source>
        <dbReference type="ARBA" id="ARBA00022801"/>
    </source>
</evidence>
<keyword evidence="8" id="KW-1185">Reference proteome</keyword>
<protein>
    <submittedName>
        <fullName evidence="7">PIN domain protein</fullName>
    </submittedName>
</protein>
<gene>
    <name evidence="7" type="ordered locus">TREAZ_2366</name>
</gene>
<dbReference type="Pfam" id="PF01850">
    <property type="entry name" value="PIN"/>
    <property type="match status" value="1"/>
</dbReference>
<dbReference type="InterPro" id="IPR051749">
    <property type="entry name" value="PINc/VapC_TA_RNase"/>
</dbReference>
<reference evidence="8" key="1">
    <citation type="submission" date="2009-12" db="EMBL/GenBank/DDBJ databases">
        <title>Complete sequence of Treponema azotonutricium strain ZAS-9.</title>
        <authorList>
            <person name="Tetu S.G."/>
            <person name="Matson E."/>
            <person name="Ren Q."/>
            <person name="Seshadri R."/>
            <person name="Elbourne L."/>
            <person name="Hassan K.A."/>
            <person name="Durkin A."/>
            <person name="Radune D."/>
            <person name="Mohamoud Y."/>
            <person name="Shay R."/>
            <person name="Jin S."/>
            <person name="Zhang X."/>
            <person name="Lucey K."/>
            <person name="Ballor N.R."/>
            <person name="Ottesen E."/>
            <person name="Rosenthal R."/>
            <person name="Allen A."/>
            <person name="Leadbetter J.R."/>
            <person name="Paulsen I.T."/>
        </authorList>
    </citation>
    <scope>NUCLEOTIDE SEQUENCE [LARGE SCALE GENOMIC DNA]</scope>
    <source>
        <strain evidence="8">ATCC BAA-888 / DSM 13862 / ZAS-9</strain>
    </source>
</reference>
<dbReference type="PANTHER" id="PTHR42740">
    <property type="entry name" value="RIBONUCLEASE VAPC3"/>
    <property type="match status" value="1"/>
</dbReference>
<proteinExistence type="predicted"/>
<dbReference type="InParanoid" id="F5YGF2"/>
<feature type="domain" description="PIN" evidence="6">
    <location>
        <begin position="4"/>
        <end position="119"/>
    </location>
</feature>
<dbReference type="SUPFAM" id="SSF88723">
    <property type="entry name" value="PIN domain-like"/>
    <property type="match status" value="1"/>
</dbReference>
<dbReference type="PANTHER" id="PTHR42740:SF1">
    <property type="entry name" value="RIBONUCLEASE VAPC3"/>
    <property type="match status" value="1"/>
</dbReference>
<reference evidence="7 8" key="2">
    <citation type="journal article" date="2011" name="ISME J.">
        <title>RNA-seq reveals cooperative metabolic interactions between two termite-gut spirochete species in co-culture.</title>
        <authorList>
            <person name="Rosenthal A.Z."/>
            <person name="Matson E.G."/>
            <person name="Eldar A."/>
            <person name="Leadbetter J.R."/>
        </authorList>
    </citation>
    <scope>NUCLEOTIDE SEQUENCE [LARGE SCALE GENOMIC DNA]</scope>
    <source>
        <strain evidence="8">ATCC BAA-888 / DSM 13862 / ZAS-9</strain>
    </source>
</reference>
<keyword evidence="3" id="KW-0479">Metal-binding</keyword>
<dbReference type="STRING" id="545695.TREAZ_2366"/>
<keyword evidence="2" id="KW-0540">Nuclease</keyword>
<evidence type="ECO:0000256" key="5">
    <source>
        <dbReference type="ARBA" id="ARBA00022842"/>
    </source>
</evidence>
<dbReference type="eggNOG" id="COG1487">
    <property type="taxonomic scope" value="Bacteria"/>
</dbReference>
<keyword evidence="5" id="KW-0460">Magnesium</keyword>
<evidence type="ECO:0000256" key="1">
    <source>
        <dbReference type="ARBA" id="ARBA00022649"/>
    </source>
</evidence>
<keyword evidence="4" id="KW-0378">Hydrolase</keyword>
<name>F5YGF2_LEAAZ</name>
<dbReference type="Proteomes" id="UP000009222">
    <property type="component" value="Chromosome"/>
</dbReference>
<dbReference type="GO" id="GO:0046872">
    <property type="term" value="F:metal ion binding"/>
    <property type="evidence" value="ECO:0007669"/>
    <property type="project" value="UniProtKB-KW"/>
</dbReference>
<dbReference type="InterPro" id="IPR029060">
    <property type="entry name" value="PIN-like_dom_sf"/>
</dbReference>
<sequence>MKNILIDSSAWIEYFRGNEKYRYIKNLIYSNITCTNDLILTELLPSIIHRNEKHLEELLNSLTKYEMKINWNELQKIQVMNYKHGYNNIGITDLIIAQNCLQNNLKLIAQDKHFTEMAEYIPIRIYEQDKV</sequence>
<dbReference type="KEGG" id="taz:TREAZ_2366"/>
<dbReference type="GO" id="GO:0004540">
    <property type="term" value="F:RNA nuclease activity"/>
    <property type="evidence" value="ECO:0007669"/>
    <property type="project" value="TreeGrafter"/>
</dbReference>
<dbReference type="InterPro" id="IPR002716">
    <property type="entry name" value="PIN_dom"/>
</dbReference>
<evidence type="ECO:0000256" key="2">
    <source>
        <dbReference type="ARBA" id="ARBA00022722"/>
    </source>
</evidence>